<dbReference type="RefSeq" id="XP_062719695.1">
    <property type="nucleotide sequence ID" value="XM_062869471.1"/>
</dbReference>
<reference evidence="1" key="1">
    <citation type="journal article" date="2023" name="Mol. Phylogenet. Evol.">
        <title>Genome-scale phylogeny and comparative genomics of the fungal order Sordariales.</title>
        <authorList>
            <person name="Hensen N."/>
            <person name="Bonometti L."/>
            <person name="Westerberg I."/>
            <person name="Brannstrom I.O."/>
            <person name="Guillou S."/>
            <person name="Cros-Aarteil S."/>
            <person name="Calhoun S."/>
            <person name="Haridas S."/>
            <person name="Kuo A."/>
            <person name="Mondo S."/>
            <person name="Pangilinan J."/>
            <person name="Riley R."/>
            <person name="LaButti K."/>
            <person name="Andreopoulos B."/>
            <person name="Lipzen A."/>
            <person name="Chen C."/>
            <person name="Yan M."/>
            <person name="Daum C."/>
            <person name="Ng V."/>
            <person name="Clum A."/>
            <person name="Steindorff A."/>
            <person name="Ohm R.A."/>
            <person name="Martin F."/>
            <person name="Silar P."/>
            <person name="Natvig D.O."/>
            <person name="Lalanne C."/>
            <person name="Gautier V."/>
            <person name="Ament-Velasquez S.L."/>
            <person name="Kruys A."/>
            <person name="Hutchinson M.I."/>
            <person name="Powell A.J."/>
            <person name="Barry K."/>
            <person name="Miller A.N."/>
            <person name="Grigoriev I.V."/>
            <person name="Debuchy R."/>
            <person name="Gladieux P."/>
            <person name="Hiltunen Thoren M."/>
            <person name="Johannesson H."/>
        </authorList>
    </citation>
    <scope>NUCLEOTIDE SEQUENCE</scope>
    <source>
        <strain evidence="1">CBS 333.67</strain>
    </source>
</reference>
<comment type="caution">
    <text evidence="1">The sequence shown here is derived from an EMBL/GenBank/DDBJ whole genome shotgun (WGS) entry which is preliminary data.</text>
</comment>
<protein>
    <submittedName>
        <fullName evidence="1">Uncharacterized protein</fullName>
    </submittedName>
</protein>
<evidence type="ECO:0000313" key="1">
    <source>
        <dbReference type="EMBL" id="KAK3303915.1"/>
    </source>
</evidence>
<accession>A0AAJ0GQ93</accession>
<dbReference type="Proteomes" id="UP001273166">
    <property type="component" value="Unassembled WGS sequence"/>
</dbReference>
<evidence type="ECO:0000313" key="2">
    <source>
        <dbReference type="Proteomes" id="UP001273166"/>
    </source>
</evidence>
<keyword evidence="2" id="KW-1185">Reference proteome</keyword>
<organism evidence="1 2">
    <name type="scientific">Chaetomium strumarium</name>
    <dbReference type="NCBI Taxonomy" id="1170767"/>
    <lineage>
        <taxon>Eukaryota</taxon>
        <taxon>Fungi</taxon>
        <taxon>Dikarya</taxon>
        <taxon>Ascomycota</taxon>
        <taxon>Pezizomycotina</taxon>
        <taxon>Sordariomycetes</taxon>
        <taxon>Sordariomycetidae</taxon>
        <taxon>Sordariales</taxon>
        <taxon>Chaetomiaceae</taxon>
        <taxon>Chaetomium</taxon>
    </lineage>
</organism>
<feature type="non-terminal residue" evidence="1">
    <location>
        <position position="56"/>
    </location>
</feature>
<proteinExistence type="predicted"/>
<dbReference type="EMBL" id="JAUDZG010000005">
    <property type="protein sequence ID" value="KAK3303915.1"/>
    <property type="molecule type" value="Genomic_DNA"/>
</dbReference>
<name>A0AAJ0GQ93_9PEZI</name>
<gene>
    <name evidence="1" type="ORF">B0T15DRAFT_534955</name>
</gene>
<sequence>MSETRELCTTCPVPLCLFLSTVSQSFGCPTPIPAVQLDFPCSPSCSGLTGRIWCSA</sequence>
<dbReference type="AlphaFoldDB" id="A0AAJ0GQ93"/>
<dbReference type="GeneID" id="87888300"/>
<reference evidence="1" key="2">
    <citation type="submission" date="2023-06" db="EMBL/GenBank/DDBJ databases">
        <authorList>
            <consortium name="Lawrence Berkeley National Laboratory"/>
            <person name="Mondo S.J."/>
            <person name="Hensen N."/>
            <person name="Bonometti L."/>
            <person name="Westerberg I."/>
            <person name="Brannstrom I.O."/>
            <person name="Guillou S."/>
            <person name="Cros-Aarteil S."/>
            <person name="Calhoun S."/>
            <person name="Haridas S."/>
            <person name="Kuo A."/>
            <person name="Pangilinan J."/>
            <person name="Riley R."/>
            <person name="Labutti K."/>
            <person name="Andreopoulos B."/>
            <person name="Lipzen A."/>
            <person name="Chen C."/>
            <person name="Yanf M."/>
            <person name="Daum C."/>
            <person name="Ng V."/>
            <person name="Clum A."/>
            <person name="Steindorff A."/>
            <person name="Ohm R."/>
            <person name="Martin F."/>
            <person name="Silar P."/>
            <person name="Natvig D."/>
            <person name="Lalanne C."/>
            <person name="Gautier V."/>
            <person name="Ament-Velasquez S.L."/>
            <person name="Kruys A."/>
            <person name="Hutchinson M.I."/>
            <person name="Powell A.J."/>
            <person name="Barry K."/>
            <person name="Miller A.N."/>
            <person name="Grigoriev I.V."/>
            <person name="Debuchy R."/>
            <person name="Gladieux P."/>
            <person name="Thoren M.H."/>
            <person name="Johannesson H."/>
        </authorList>
    </citation>
    <scope>NUCLEOTIDE SEQUENCE</scope>
    <source>
        <strain evidence="1">CBS 333.67</strain>
    </source>
</reference>